<evidence type="ECO:0000313" key="5">
    <source>
        <dbReference type="EMBL" id="GHF62987.1"/>
    </source>
</evidence>
<dbReference type="PROSITE" id="PS51186">
    <property type="entry name" value="GNAT"/>
    <property type="match status" value="1"/>
</dbReference>
<keyword evidence="6" id="KW-1185">Reference proteome</keyword>
<organism evidence="5 6">
    <name type="scientific">Streptomyces mashuensis</name>
    <dbReference type="NCBI Taxonomy" id="33904"/>
    <lineage>
        <taxon>Bacteria</taxon>
        <taxon>Bacillati</taxon>
        <taxon>Actinomycetota</taxon>
        <taxon>Actinomycetes</taxon>
        <taxon>Kitasatosporales</taxon>
        <taxon>Streptomycetaceae</taxon>
        <taxon>Streptomyces</taxon>
    </lineage>
</organism>
<evidence type="ECO:0000256" key="1">
    <source>
        <dbReference type="ARBA" id="ARBA00022679"/>
    </source>
</evidence>
<evidence type="ECO:0000256" key="2">
    <source>
        <dbReference type="ARBA" id="ARBA00023315"/>
    </source>
</evidence>
<feature type="domain" description="N-acetyltransferase" evidence="4">
    <location>
        <begin position="4"/>
        <end position="168"/>
    </location>
</feature>
<name>A0A919B6C0_9ACTN</name>
<evidence type="ECO:0000313" key="6">
    <source>
        <dbReference type="Proteomes" id="UP000638313"/>
    </source>
</evidence>
<comment type="caution">
    <text evidence="5">The sequence shown here is derived from an EMBL/GenBank/DDBJ whole genome shotgun (WGS) entry which is preliminary data.</text>
</comment>
<reference evidence="5" key="2">
    <citation type="submission" date="2020-09" db="EMBL/GenBank/DDBJ databases">
        <authorList>
            <person name="Sun Q."/>
            <person name="Ohkuma M."/>
        </authorList>
    </citation>
    <scope>NUCLEOTIDE SEQUENCE</scope>
    <source>
        <strain evidence="5">JCM 4059</strain>
    </source>
</reference>
<dbReference type="Gene3D" id="3.40.630.30">
    <property type="match status" value="1"/>
</dbReference>
<reference evidence="5" key="1">
    <citation type="journal article" date="2014" name="Int. J. Syst. Evol. Microbiol.">
        <title>Complete genome sequence of Corynebacterium casei LMG S-19264T (=DSM 44701T), isolated from a smear-ripened cheese.</title>
        <authorList>
            <consortium name="US DOE Joint Genome Institute (JGI-PGF)"/>
            <person name="Walter F."/>
            <person name="Albersmeier A."/>
            <person name="Kalinowski J."/>
            <person name="Ruckert C."/>
        </authorList>
    </citation>
    <scope>NUCLEOTIDE SEQUENCE</scope>
    <source>
        <strain evidence="5">JCM 4059</strain>
    </source>
</reference>
<dbReference type="EMBL" id="BNBD01000012">
    <property type="protein sequence ID" value="GHF62987.1"/>
    <property type="molecule type" value="Genomic_DNA"/>
</dbReference>
<dbReference type="InterPro" id="IPR016181">
    <property type="entry name" value="Acyl_CoA_acyltransferase"/>
</dbReference>
<dbReference type="RefSeq" id="WP_190132011.1">
    <property type="nucleotide sequence ID" value="NZ_BNBD01000012.1"/>
</dbReference>
<sequence>MPDIWIEPWAERDLELLRRVNTPEMKQHLGGPETDEQVLARHQRYLAMPAAGTGVMFSVRLGPRGDAAGTIGYWDRLWQDRPVHETGWSVLPEHQGRGIAAAAALAVVERLRGERRLRYLHAFPSVGNPASNAVCRRAGFTLVGECDFEYPAGSGHLLRSNDWRLDLEGGTLPPC</sequence>
<dbReference type="Proteomes" id="UP000638313">
    <property type="component" value="Unassembled WGS sequence"/>
</dbReference>
<dbReference type="Pfam" id="PF13302">
    <property type="entry name" value="Acetyltransf_3"/>
    <property type="match status" value="1"/>
</dbReference>
<dbReference type="GO" id="GO:0005737">
    <property type="term" value="C:cytoplasm"/>
    <property type="evidence" value="ECO:0007669"/>
    <property type="project" value="TreeGrafter"/>
</dbReference>
<accession>A0A919B6C0</accession>
<dbReference type="GO" id="GO:0008999">
    <property type="term" value="F:protein-N-terminal-alanine acetyltransferase activity"/>
    <property type="evidence" value="ECO:0007669"/>
    <property type="project" value="TreeGrafter"/>
</dbReference>
<dbReference type="SUPFAM" id="SSF55729">
    <property type="entry name" value="Acyl-CoA N-acyltransferases (Nat)"/>
    <property type="match status" value="1"/>
</dbReference>
<protein>
    <submittedName>
        <fullName evidence="5">N-acetyltransferase GCN5</fullName>
    </submittedName>
</protein>
<dbReference type="InterPro" id="IPR051531">
    <property type="entry name" value="N-acetyltransferase"/>
</dbReference>
<dbReference type="InterPro" id="IPR000182">
    <property type="entry name" value="GNAT_dom"/>
</dbReference>
<dbReference type="AlphaFoldDB" id="A0A919B6C0"/>
<dbReference type="PANTHER" id="PTHR43792">
    <property type="entry name" value="GNAT FAMILY, PUTATIVE (AFU_ORTHOLOGUE AFUA_3G00765)-RELATED-RELATED"/>
    <property type="match status" value="1"/>
</dbReference>
<evidence type="ECO:0000259" key="4">
    <source>
        <dbReference type="PROSITE" id="PS51186"/>
    </source>
</evidence>
<keyword evidence="1" id="KW-0808">Transferase</keyword>
<comment type="similarity">
    <text evidence="3">Belongs to the acetyltransferase family. RimJ subfamily.</text>
</comment>
<proteinExistence type="inferred from homology"/>
<dbReference type="PANTHER" id="PTHR43792:SF8">
    <property type="entry name" value="[RIBOSOMAL PROTEIN US5]-ALANINE N-ACETYLTRANSFERASE"/>
    <property type="match status" value="1"/>
</dbReference>
<gene>
    <name evidence="5" type="ORF">GCM10010218_50650</name>
</gene>
<evidence type="ECO:0000256" key="3">
    <source>
        <dbReference type="ARBA" id="ARBA00038502"/>
    </source>
</evidence>
<keyword evidence="2" id="KW-0012">Acyltransferase</keyword>